<gene>
    <name evidence="1" type="ORF">BT96DRAFT_948935</name>
</gene>
<name>A0A6A4GMY2_9AGAR</name>
<reference evidence="1" key="1">
    <citation type="journal article" date="2019" name="Environ. Microbiol.">
        <title>Fungal ecological strategies reflected in gene transcription - a case study of two litter decomposers.</title>
        <authorList>
            <person name="Barbi F."/>
            <person name="Kohler A."/>
            <person name="Barry K."/>
            <person name="Baskaran P."/>
            <person name="Daum C."/>
            <person name="Fauchery L."/>
            <person name="Ihrmark K."/>
            <person name="Kuo A."/>
            <person name="LaButti K."/>
            <person name="Lipzen A."/>
            <person name="Morin E."/>
            <person name="Grigoriev I.V."/>
            <person name="Henrissat B."/>
            <person name="Lindahl B."/>
            <person name="Martin F."/>
        </authorList>
    </citation>
    <scope>NUCLEOTIDE SEQUENCE</scope>
    <source>
        <strain evidence="1">JB14</strain>
    </source>
</reference>
<keyword evidence="2" id="KW-1185">Reference proteome</keyword>
<accession>A0A6A4GMY2</accession>
<protein>
    <submittedName>
        <fullName evidence="1">Uncharacterized protein</fullName>
    </submittedName>
</protein>
<dbReference type="EMBL" id="ML769856">
    <property type="protein sequence ID" value="KAE9386690.1"/>
    <property type="molecule type" value="Genomic_DNA"/>
</dbReference>
<evidence type="ECO:0000313" key="2">
    <source>
        <dbReference type="Proteomes" id="UP000799118"/>
    </source>
</evidence>
<dbReference type="Proteomes" id="UP000799118">
    <property type="component" value="Unassembled WGS sequence"/>
</dbReference>
<proteinExistence type="predicted"/>
<sequence length="184" mass="20048">MATPVTTLGTRMLGTMVPVTTNEMGTVTTGDVMFMTPSTVALFKVGRATWNVPGLAATVQIPGVSTKQGQYRVQKKRICNVQPRERGKKQVESGYKRIIGVPTDQHLISVARSTYGITGRENAKGQCRLSVSKECCLHSTKKFAKETGKMTIDGRGEKMNSVVGEGVEVIELLLDNEAQHCIVY</sequence>
<organism evidence="1 2">
    <name type="scientific">Gymnopus androsaceus JB14</name>
    <dbReference type="NCBI Taxonomy" id="1447944"/>
    <lineage>
        <taxon>Eukaryota</taxon>
        <taxon>Fungi</taxon>
        <taxon>Dikarya</taxon>
        <taxon>Basidiomycota</taxon>
        <taxon>Agaricomycotina</taxon>
        <taxon>Agaricomycetes</taxon>
        <taxon>Agaricomycetidae</taxon>
        <taxon>Agaricales</taxon>
        <taxon>Marasmiineae</taxon>
        <taxon>Omphalotaceae</taxon>
        <taxon>Gymnopus</taxon>
    </lineage>
</organism>
<dbReference type="AlphaFoldDB" id="A0A6A4GMY2"/>
<evidence type="ECO:0000313" key="1">
    <source>
        <dbReference type="EMBL" id="KAE9386690.1"/>
    </source>
</evidence>